<name>A0A250ISM2_9BACT</name>
<sequence length="45" mass="4548">MGQTPVARPLPYSLSGVVSSLSSVSTTKTARSLAGLVALVFSLTP</sequence>
<protein>
    <submittedName>
        <fullName evidence="1">Uncharacterized protein</fullName>
    </submittedName>
</protein>
<reference evidence="1 2" key="1">
    <citation type="submission" date="2017-06" db="EMBL/GenBank/DDBJ databases">
        <title>Sequencing and comparative analysis of myxobacterial genomes.</title>
        <authorList>
            <person name="Rupp O."/>
            <person name="Goesmann A."/>
            <person name="Sogaard-Andersen L."/>
        </authorList>
    </citation>
    <scope>NUCLEOTIDE SEQUENCE [LARGE SCALE GENOMIC DNA]</scope>
    <source>
        <strain evidence="1 2">DSM 52655</strain>
    </source>
</reference>
<gene>
    <name evidence="1" type="ORF">CYFUS_000162</name>
</gene>
<dbReference type="KEGG" id="cfus:CYFUS_000162"/>
<evidence type="ECO:0000313" key="2">
    <source>
        <dbReference type="Proteomes" id="UP000217257"/>
    </source>
</evidence>
<dbReference type="EMBL" id="CP022098">
    <property type="protein sequence ID" value="ATB34755.1"/>
    <property type="molecule type" value="Genomic_DNA"/>
</dbReference>
<proteinExistence type="predicted"/>
<evidence type="ECO:0000313" key="1">
    <source>
        <dbReference type="EMBL" id="ATB34755.1"/>
    </source>
</evidence>
<dbReference type="AlphaFoldDB" id="A0A250ISM2"/>
<dbReference type="Proteomes" id="UP000217257">
    <property type="component" value="Chromosome"/>
</dbReference>
<accession>A0A250ISM2</accession>
<organism evidence="1 2">
    <name type="scientific">Cystobacter fuscus</name>
    <dbReference type="NCBI Taxonomy" id="43"/>
    <lineage>
        <taxon>Bacteria</taxon>
        <taxon>Pseudomonadati</taxon>
        <taxon>Myxococcota</taxon>
        <taxon>Myxococcia</taxon>
        <taxon>Myxococcales</taxon>
        <taxon>Cystobacterineae</taxon>
        <taxon>Archangiaceae</taxon>
        <taxon>Cystobacter</taxon>
    </lineage>
</organism>